<evidence type="ECO:0000313" key="2">
    <source>
        <dbReference type="Proteomes" id="UP000271573"/>
    </source>
</evidence>
<reference evidence="1 2" key="1">
    <citation type="submission" date="2018-11" db="EMBL/GenBank/DDBJ databases">
        <title>Complete genome sequence of Nocardioides baekrokdamisoli strain KCTC 39748.</title>
        <authorList>
            <person name="Kang S.W."/>
            <person name="Lee K.C."/>
            <person name="Kim K.K."/>
            <person name="Kim J.S."/>
            <person name="Kim D.S."/>
            <person name="Ko S.H."/>
            <person name="Yang S.H."/>
            <person name="Shin Y.K."/>
            <person name="Lee J.S."/>
        </authorList>
    </citation>
    <scope>NUCLEOTIDE SEQUENCE [LARGE SCALE GENOMIC DNA]</scope>
    <source>
        <strain evidence="1 2">KCTC 39748</strain>
    </source>
</reference>
<dbReference type="KEGG" id="nbe:Back2_28480"/>
<evidence type="ECO:0000313" key="1">
    <source>
        <dbReference type="EMBL" id="BBH18561.1"/>
    </source>
</evidence>
<sequence>MTFPLIFDDAAIYPPGNLPLTDAIVAHRGHLAAAYSRLVGPLVVGLADLPALAGEGPLQIAVVVPDASGAAEAIARVRDLDGICLVALEVRDAGIEELAEAIGEPDGVAVYIEVPRDARSAGLISELASTAYRAKLRTGGLEQAMYPDEAELASALVALTAAKVPFKATAGLHHALRNTDPETGLEQHGFVNILAATERARLGADVDEVAAVLAIRDASQLPPLPESSPLLSIGTCVIAEPVEEIAALGLVTL</sequence>
<organism evidence="1 2">
    <name type="scientific">Nocardioides baekrokdamisoli</name>
    <dbReference type="NCBI Taxonomy" id="1804624"/>
    <lineage>
        <taxon>Bacteria</taxon>
        <taxon>Bacillati</taxon>
        <taxon>Actinomycetota</taxon>
        <taxon>Actinomycetes</taxon>
        <taxon>Propionibacteriales</taxon>
        <taxon>Nocardioidaceae</taxon>
        <taxon>Nocardioides</taxon>
    </lineage>
</organism>
<dbReference type="EMBL" id="AP019307">
    <property type="protein sequence ID" value="BBH18561.1"/>
    <property type="molecule type" value="Genomic_DNA"/>
</dbReference>
<dbReference type="OrthoDB" id="9778153at2"/>
<name>A0A3G9IY01_9ACTN</name>
<accession>A0A3G9IY01</accession>
<dbReference type="RefSeq" id="WP_125569848.1">
    <property type="nucleotide sequence ID" value="NZ_AP019307.1"/>
</dbReference>
<keyword evidence="2" id="KW-1185">Reference proteome</keyword>
<dbReference type="Proteomes" id="UP000271573">
    <property type="component" value="Chromosome"/>
</dbReference>
<protein>
    <submittedName>
        <fullName evidence="1">Uncharacterized protein</fullName>
    </submittedName>
</protein>
<gene>
    <name evidence="1" type="ORF">Back2_28480</name>
</gene>
<proteinExistence type="predicted"/>
<dbReference type="AlphaFoldDB" id="A0A3G9IY01"/>